<protein>
    <submittedName>
        <fullName evidence="1">Uncharacterized protein</fullName>
    </submittedName>
</protein>
<keyword evidence="2" id="KW-1185">Reference proteome</keyword>
<evidence type="ECO:0000313" key="2">
    <source>
        <dbReference type="Proteomes" id="UP000272729"/>
    </source>
</evidence>
<evidence type="ECO:0000313" key="1">
    <source>
        <dbReference type="EMBL" id="RKT72770.1"/>
    </source>
</evidence>
<dbReference type="AlphaFoldDB" id="A0A495XET4"/>
<comment type="caution">
    <text evidence="1">The sequence shown here is derived from an EMBL/GenBank/DDBJ whole genome shotgun (WGS) entry which is preliminary data.</text>
</comment>
<proteinExistence type="predicted"/>
<organism evidence="1 2">
    <name type="scientific">Saccharothrix variisporea</name>
    <dbReference type="NCBI Taxonomy" id="543527"/>
    <lineage>
        <taxon>Bacteria</taxon>
        <taxon>Bacillati</taxon>
        <taxon>Actinomycetota</taxon>
        <taxon>Actinomycetes</taxon>
        <taxon>Pseudonocardiales</taxon>
        <taxon>Pseudonocardiaceae</taxon>
        <taxon>Saccharothrix</taxon>
    </lineage>
</organism>
<sequence length="214" mass="23080">MTPTGEATAYGVDYTARELMPWELAQYTRTGGYDLRFLFRPVGYPTNPRCVSHQPGALARHRAAGRLVLLYHRLGEADARGGRDAGYGHALAAVTDAAAEDYPDHLPLVFVLSTVPGVPASLAAEYLEGAASVAGFERTWCAGPPDLVHPLLSREAAAGYVLHGPASAMRDGIAFRQWTDRRVYPGRIDAGLVTAHVDLAEFERYRVSTNGVSA</sequence>
<name>A0A495XET4_9PSEU</name>
<dbReference type="OrthoDB" id="3675334at2"/>
<accession>A0A495XET4</accession>
<dbReference type="Proteomes" id="UP000272729">
    <property type="component" value="Unassembled WGS sequence"/>
</dbReference>
<gene>
    <name evidence="1" type="ORF">DFJ66_6094</name>
</gene>
<dbReference type="RefSeq" id="WP_121226062.1">
    <property type="nucleotide sequence ID" value="NZ_JBIUBA010000043.1"/>
</dbReference>
<reference evidence="1 2" key="1">
    <citation type="submission" date="2018-10" db="EMBL/GenBank/DDBJ databases">
        <title>Sequencing the genomes of 1000 actinobacteria strains.</title>
        <authorList>
            <person name="Klenk H.-P."/>
        </authorList>
    </citation>
    <scope>NUCLEOTIDE SEQUENCE [LARGE SCALE GENOMIC DNA]</scope>
    <source>
        <strain evidence="1 2">DSM 43911</strain>
    </source>
</reference>
<dbReference type="EMBL" id="RBXR01000001">
    <property type="protein sequence ID" value="RKT72770.1"/>
    <property type="molecule type" value="Genomic_DNA"/>
</dbReference>